<evidence type="ECO:0000313" key="3">
    <source>
        <dbReference type="Proteomes" id="UP001172082"/>
    </source>
</evidence>
<organism evidence="2 3">
    <name type="scientific">Splendidivirga corallicola</name>
    <dbReference type="NCBI Taxonomy" id="3051826"/>
    <lineage>
        <taxon>Bacteria</taxon>
        <taxon>Pseudomonadati</taxon>
        <taxon>Bacteroidota</taxon>
        <taxon>Cytophagia</taxon>
        <taxon>Cytophagales</taxon>
        <taxon>Splendidivirgaceae</taxon>
        <taxon>Splendidivirga</taxon>
    </lineage>
</organism>
<dbReference type="EMBL" id="JAUJEA010000003">
    <property type="protein sequence ID" value="MDN5201518.1"/>
    <property type="molecule type" value="Genomic_DNA"/>
</dbReference>
<name>A0ABT8KMR6_9BACT</name>
<proteinExistence type="predicted"/>
<accession>A0ABT8KMR6</accession>
<feature type="transmembrane region" description="Helical" evidence="1">
    <location>
        <begin position="84"/>
        <end position="112"/>
    </location>
</feature>
<keyword evidence="3" id="KW-1185">Reference proteome</keyword>
<keyword evidence="1" id="KW-0812">Transmembrane</keyword>
<gene>
    <name evidence="2" type="ORF">QQ008_09105</name>
</gene>
<evidence type="ECO:0000313" key="2">
    <source>
        <dbReference type="EMBL" id="MDN5201518.1"/>
    </source>
</evidence>
<feature type="transmembrane region" description="Helical" evidence="1">
    <location>
        <begin position="58"/>
        <end position="78"/>
    </location>
</feature>
<evidence type="ECO:0000256" key="1">
    <source>
        <dbReference type="SAM" id="Phobius"/>
    </source>
</evidence>
<dbReference type="RefSeq" id="WP_346751546.1">
    <property type="nucleotide sequence ID" value="NZ_JAUJEA010000003.1"/>
</dbReference>
<feature type="transmembrane region" description="Helical" evidence="1">
    <location>
        <begin position="16"/>
        <end position="37"/>
    </location>
</feature>
<protein>
    <submittedName>
        <fullName evidence="2">Uncharacterized protein</fullName>
    </submittedName>
</protein>
<dbReference type="Proteomes" id="UP001172082">
    <property type="component" value="Unassembled WGS sequence"/>
</dbReference>
<keyword evidence="1" id="KW-0472">Membrane</keyword>
<keyword evidence="1" id="KW-1133">Transmembrane helix</keyword>
<comment type="caution">
    <text evidence="2">The sequence shown here is derived from an EMBL/GenBank/DDBJ whole genome shotgun (WGS) entry which is preliminary data.</text>
</comment>
<sequence length="251" mass="29168">MDNNMQEFLAVWNKNLLIASKAFLAAGVVVLLYYLIRLVSIRDHKAKYDFINRNEVKFLWYSILGLIISGALFANTLFAESEPIWFFVRIFITICMSIIVGVIFSNSLKFYYPFYIEKRLKKLRYTPRKSPKTGKPMKLLSEEEEDVYLDEGMQAEENVFSVDYDVWVDEETGYTQIEKYAGHLHALKCPECNYQTFKVAREEIIKSPTLSEEGELDKFYKCIYCGHKSKKTFRIAQLKETGEAEPSVATS</sequence>
<reference evidence="2" key="1">
    <citation type="submission" date="2023-06" db="EMBL/GenBank/DDBJ databases">
        <title>Genomic of Parafulvivirga corallium.</title>
        <authorList>
            <person name="Wang G."/>
        </authorList>
    </citation>
    <scope>NUCLEOTIDE SEQUENCE</scope>
    <source>
        <strain evidence="2">BMA10</strain>
    </source>
</reference>